<feature type="transmembrane region" description="Helical" evidence="1">
    <location>
        <begin position="165"/>
        <end position="186"/>
    </location>
</feature>
<keyword evidence="1" id="KW-1133">Transmembrane helix</keyword>
<evidence type="ECO:0008006" key="4">
    <source>
        <dbReference type="Google" id="ProtNLM"/>
    </source>
</evidence>
<sequence>MDLVWPVTAWALWFAALAAAFKVSGRDRALRQAPEYAVPAPVAELLRGMRPQDVFHTTLFDLVTRGWMTIEGDRLSLAPPPERPLVPYEQWVLERVRARMAGARRAPVIALMPEAADLDRRFVPLVRECAIDLGLARRRWQTMIVPLLLAVALVVPWYATVSLSGISWLGTIATMVSWLAGIGVLVSGRGFLLTARGREVAGPGPVPVNPQQEWIFTGSGWQGVEIEPAAPSRARERLEAAGHVVKRWVKVESAGESSSRTRYYVALHDGVSAKATAYEVGAGVYRDVLPGDSVRLLVKPRKGAVVRVLAHDRHW</sequence>
<keyword evidence="1" id="KW-0472">Membrane</keyword>
<feature type="transmembrane region" description="Helical" evidence="1">
    <location>
        <begin position="6"/>
        <end position="23"/>
    </location>
</feature>
<keyword evidence="3" id="KW-1185">Reference proteome</keyword>
<protein>
    <recommendedName>
        <fullName evidence="4">DUF2207 domain-containing protein</fullName>
    </recommendedName>
</protein>
<feature type="transmembrane region" description="Helical" evidence="1">
    <location>
        <begin position="140"/>
        <end position="159"/>
    </location>
</feature>
<dbReference type="EMBL" id="SMKQ01000131">
    <property type="protein sequence ID" value="TDD42165.1"/>
    <property type="molecule type" value="Genomic_DNA"/>
</dbReference>
<accession>A0A4R4YC46</accession>
<evidence type="ECO:0000256" key="1">
    <source>
        <dbReference type="SAM" id="Phobius"/>
    </source>
</evidence>
<organism evidence="2 3">
    <name type="scientific">Nonomuraea terrae</name>
    <dbReference type="NCBI Taxonomy" id="2530383"/>
    <lineage>
        <taxon>Bacteria</taxon>
        <taxon>Bacillati</taxon>
        <taxon>Actinomycetota</taxon>
        <taxon>Actinomycetes</taxon>
        <taxon>Streptosporangiales</taxon>
        <taxon>Streptosporangiaceae</taxon>
        <taxon>Nonomuraea</taxon>
    </lineage>
</organism>
<dbReference type="RefSeq" id="WP_132618153.1">
    <property type="nucleotide sequence ID" value="NZ_SMKQ01000131.1"/>
</dbReference>
<dbReference type="AlphaFoldDB" id="A0A4R4YC46"/>
<dbReference type="Proteomes" id="UP000295302">
    <property type="component" value="Unassembled WGS sequence"/>
</dbReference>
<keyword evidence="1" id="KW-0812">Transmembrane</keyword>
<evidence type="ECO:0000313" key="3">
    <source>
        <dbReference type="Proteomes" id="UP000295302"/>
    </source>
</evidence>
<gene>
    <name evidence="2" type="ORF">E1286_31335</name>
</gene>
<dbReference type="OrthoDB" id="3525775at2"/>
<reference evidence="2 3" key="1">
    <citation type="submission" date="2019-03" db="EMBL/GenBank/DDBJ databases">
        <title>Draft genome sequences of novel Actinobacteria.</title>
        <authorList>
            <person name="Sahin N."/>
            <person name="Ay H."/>
            <person name="Saygin H."/>
        </authorList>
    </citation>
    <scope>NUCLEOTIDE SEQUENCE [LARGE SCALE GENOMIC DNA]</scope>
    <source>
        <strain evidence="2 3">CH32</strain>
    </source>
</reference>
<proteinExistence type="predicted"/>
<evidence type="ECO:0000313" key="2">
    <source>
        <dbReference type="EMBL" id="TDD42165.1"/>
    </source>
</evidence>
<name>A0A4R4YC46_9ACTN</name>
<comment type="caution">
    <text evidence="2">The sequence shown here is derived from an EMBL/GenBank/DDBJ whole genome shotgun (WGS) entry which is preliminary data.</text>
</comment>